<name>A0A8J3VTA6_9ACTN</name>
<dbReference type="Proteomes" id="UP000642748">
    <property type="component" value="Unassembled WGS sequence"/>
</dbReference>
<dbReference type="InterPro" id="IPR016032">
    <property type="entry name" value="Sig_transdc_resp-reg_C-effctor"/>
</dbReference>
<dbReference type="GO" id="GO:0003677">
    <property type="term" value="F:DNA binding"/>
    <property type="evidence" value="ECO:0007669"/>
    <property type="project" value="InterPro"/>
</dbReference>
<protein>
    <submittedName>
        <fullName evidence="4">Transcriptional regulator</fullName>
    </submittedName>
</protein>
<dbReference type="GO" id="GO:0006355">
    <property type="term" value="P:regulation of DNA-templated transcription"/>
    <property type="evidence" value="ECO:0007669"/>
    <property type="project" value="InterPro"/>
</dbReference>
<organism evidence="4 5">
    <name type="scientific">Rugosimonospora africana</name>
    <dbReference type="NCBI Taxonomy" id="556532"/>
    <lineage>
        <taxon>Bacteria</taxon>
        <taxon>Bacillati</taxon>
        <taxon>Actinomycetota</taxon>
        <taxon>Actinomycetes</taxon>
        <taxon>Micromonosporales</taxon>
        <taxon>Micromonosporaceae</taxon>
        <taxon>Rugosimonospora</taxon>
    </lineage>
</organism>
<dbReference type="Pfam" id="PF00196">
    <property type="entry name" value="GerE"/>
    <property type="match status" value="1"/>
</dbReference>
<accession>A0A8J3VTA6</accession>
<dbReference type="Pfam" id="PF13191">
    <property type="entry name" value="AAA_16"/>
    <property type="match status" value="1"/>
</dbReference>
<dbReference type="GO" id="GO:0005737">
    <property type="term" value="C:cytoplasm"/>
    <property type="evidence" value="ECO:0007669"/>
    <property type="project" value="TreeGrafter"/>
</dbReference>
<dbReference type="SUPFAM" id="SSF52540">
    <property type="entry name" value="P-loop containing nucleoside triphosphate hydrolases"/>
    <property type="match status" value="1"/>
</dbReference>
<dbReference type="EMBL" id="BONZ01000051">
    <property type="protein sequence ID" value="GIH17293.1"/>
    <property type="molecule type" value="Genomic_DNA"/>
</dbReference>
<dbReference type="PROSITE" id="PS50043">
    <property type="entry name" value="HTH_LUXR_2"/>
    <property type="match status" value="1"/>
</dbReference>
<evidence type="ECO:0000256" key="1">
    <source>
        <dbReference type="ARBA" id="ARBA00022741"/>
    </source>
</evidence>
<comment type="caution">
    <text evidence="4">The sequence shown here is derived from an EMBL/GenBank/DDBJ whole genome shotgun (WGS) entry which is preliminary data.</text>
</comment>
<dbReference type="SUPFAM" id="SSF46894">
    <property type="entry name" value="C-terminal effector domain of the bipartite response regulators"/>
    <property type="match status" value="1"/>
</dbReference>
<dbReference type="InterPro" id="IPR036388">
    <property type="entry name" value="WH-like_DNA-bd_sf"/>
</dbReference>
<keyword evidence="1" id="KW-0547">Nucleotide-binding</keyword>
<dbReference type="GO" id="GO:0005524">
    <property type="term" value="F:ATP binding"/>
    <property type="evidence" value="ECO:0007669"/>
    <property type="project" value="UniProtKB-KW"/>
</dbReference>
<dbReference type="AlphaFoldDB" id="A0A8J3VTA6"/>
<dbReference type="Gene3D" id="1.10.10.10">
    <property type="entry name" value="Winged helix-like DNA-binding domain superfamily/Winged helix DNA-binding domain"/>
    <property type="match status" value="1"/>
</dbReference>
<reference evidence="4" key="1">
    <citation type="submission" date="2021-01" db="EMBL/GenBank/DDBJ databases">
        <title>Whole genome shotgun sequence of Rugosimonospora africana NBRC 104875.</title>
        <authorList>
            <person name="Komaki H."/>
            <person name="Tamura T."/>
        </authorList>
    </citation>
    <scope>NUCLEOTIDE SEQUENCE</scope>
    <source>
        <strain evidence="4">NBRC 104875</strain>
    </source>
</reference>
<dbReference type="InterPro" id="IPR027417">
    <property type="entry name" value="P-loop_NTPase"/>
</dbReference>
<dbReference type="InterPro" id="IPR000792">
    <property type="entry name" value="Tscrpt_reg_LuxR_C"/>
</dbReference>
<dbReference type="PANTHER" id="PTHR16305:SF35">
    <property type="entry name" value="TRANSCRIPTIONAL ACTIVATOR DOMAIN"/>
    <property type="match status" value="1"/>
</dbReference>
<evidence type="ECO:0000256" key="2">
    <source>
        <dbReference type="ARBA" id="ARBA00022840"/>
    </source>
</evidence>
<keyword evidence="5" id="KW-1185">Reference proteome</keyword>
<dbReference type="SMART" id="SM00421">
    <property type="entry name" value="HTH_LUXR"/>
    <property type="match status" value="1"/>
</dbReference>
<evidence type="ECO:0000313" key="5">
    <source>
        <dbReference type="Proteomes" id="UP000642748"/>
    </source>
</evidence>
<dbReference type="InterPro" id="IPR011990">
    <property type="entry name" value="TPR-like_helical_dom_sf"/>
</dbReference>
<dbReference type="GO" id="GO:0004016">
    <property type="term" value="F:adenylate cyclase activity"/>
    <property type="evidence" value="ECO:0007669"/>
    <property type="project" value="TreeGrafter"/>
</dbReference>
<dbReference type="PANTHER" id="PTHR16305">
    <property type="entry name" value="TESTICULAR SOLUBLE ADENYLYL CYCLASE"/>
    <property type="match status" value="1"/>
</dbReference>
<keyword evidence="2" id="KW-0067">ATP-binding</keyword>
<dbReference type="Gene3D" id="1.25.40.10">
    <property type="entry name" value="Tetratricopeptide repeat domain"/>
    <property type="match status" value="1"/>
</dbReference>
<evidence type="ECO:0000313" key="4">
    <source>
        <dbReference type="EMBL" id="GIH17293.1"/>
    </source>
</evidence>
<sequence>MAREQLADAGSVLIVGPAGIGKSTVLGTLAASRPDAQVLRASAAEVESGLPYLTLLDLFTGALAEQGSLLPGHLRAALDAALLRTVAPATPQDELAVRLAVLELLRVLAAQAPVLLVIDDLHWVDEPSAGVLRFVARRLSGLAVQMVATERGSGSARHADLCPQPCLELPLGPLSQDEVVDLLRDRFDGSLSRPTMVRVHAASGGNPLFAVELARALNARGSPLAGGEPLPVPDRLRGLLAARLAALPETAALPLVVVAAAARPTRVLVQRSGVDPDAELVEAVRAGVLAAEANGSIGFSHPLLREMVYADADQATRLLAHERLAAAVDDPVERARHLALARNAPDEGLASTLADAAAVARRRGAPVVAADLARLAAERTIDEGRSAQRRLDAARHAFAGGSTAEARRLAAEALHGAGEPATRVECRLLLVELAGQDQSGIEPLLDAAAADAEDVPRLIGRVRLSRAAKAFYDGDTESALAEVKRAEEAAERASDTESLVKGLAWRAYMEAAINIRGSEEIMERAAALSRGLPLSSAVVEARHITMTAALRRGEVAEAVRGLETLRAEVERSGTVSDLADVLHGLASVYSRAGRCTDALTAGRYCMRLYSDISDRPPGTGLLVAGLVELAGGTIEQAETYVRAAIAASQAAGDEDWLKGAYAVQGQILLLRGDAVAAVESMRRSYALEQRRGPVDPAGFLWHADFVEALTAAGARAEAAHALAEVRAQARRLERHVVELGLDRAEAVLAAIGGDPRAAAERLAQRLHRWAAHPYPLEVARAWHALGMIERRAHRRGAAREALTEAIGRYTAAGAAPWKLVAEAELSRLDGARGAGLSETERRIVELVRSGATNREIARSTFLSIKAVEANLTRLYRRFGVRGRDQLAQGIDGN</sequence>
<dbReference type="InterPro" id="IPR041664">
    <property type="entry name" value="AAA_16"/>
</dbReference>
<gene>
    <name evidence="4" type="ORF">Raf01_54650</name>
</gene>
<evidence type="ECO:0000259" key="3">
    <source>
        <dbReference type="PROSITE" id="PS50043"/>
    </source>
</evidence>
<dbReference type="SUPFAM" id="SSF48452">
    <property type="entry name" value="TPR-like"/>
    <property type="match status" value="1"/>
</dbReference>
<proteinExistence type="predicted"/>
<feature type="domain" description="HTH luxR-type" evidence="3">
    <location>
        <begin position="829"/>
        <end position="893"/>
    </location>
</feature>